<evidence type="ECO:0000256" key="2">
    <source>
        <dbReference type="ARBA" id="ARBA00010742"/>
    </source>
</evidence>
<sequence length="346" mass="37554">MCADMHPRKITRRAIGIRAPLAVALAVAFVAAGIAPGAAQDDKPLDPNNPYRVTLGTIPIAPLIPAFLAVEKGWFKDEGLEVELKPEPGGQDIVTAVVAQEFDFGFSNQTSLLIARSRGLGVSAIAKAVVGSPDVETAWDGVIVKIDSDIREATDLIGKTVSVNTLNNTPHMVLLRALENAGVENPQEQVNFIEVQFPDAVGAVNQGQVDAAWVVEPFVTVGDMFGDTRVIMHPLIETGPSFLMSAYFTSDKLIEQRPDVVAAFTRAINKAMEFASENPQEVRDSFPKFNENANPKVAHSMALPFWNTTLSATDFEMGAELAKRYGFIDEIPDLEEFVKTPDKYGQ</sequence>
<keyword evidence="3" id="KW-0732">Signal</keyword>
<dbReference type="PANTHER" id="PTHR30024:SF47">
    <property type="entry name" value="TAURINE-BINDING PERIPLASMIC PROTEIN"/>
    <property type="match status" value="1"/>
</dbReference>
<evidence type="ECO:0000256" key="1">
    <source>
        <dbReference type="ARBA" id="ARBA00004418"/>
    </source>
</evidence>
<dbReference type="Proteomes" id="UP000509367">
    <property type="component" value="Chromosome"/>
</dbReference>
<dbReference type="EMBL" id="CP054836">
    <property type="protein sequence ID" value="QKV20687.1"/>
    <property type="molecule type" value="Genomic_DNA"/>
</dbReference>
<accession>A0A6N1VP18</accession>
<protein>
    <submittedName>
        <fullName evidence="5">ABC transporter substrate-binding protein</fullName>
    </submittedName>
</protein>
<evidence type="ECO:0000256" key="3">
    <source>
        <dbReference type="ARBA" id="ARBA00022729"/>
    </source>
</evidence>
<name>A0A6N1VP18_9HYPH</name>
<comment type="similarity">
    <text evidence="2">Belongs to the bacterial solute-binding protein SsuA/TauA family.</text>
</comment>
<gene>
    <name evidence="5" type="ORF">HTY61_15010</name>
</gene>
<dbReference type="PANTHER" id="PTHR30024">
    <property type="entry name" value="ALIPHATIC SULFONATES-BINDING PROTEIN-RELATED"/>
    <property type="match status" value="1"/>
</dbReference>
<dbReference type="AlphaFoldDB" id="A0A6N1VP18"/>
<feature type="domain" description="SsuA/THI5-like" evidence="4">
    <location>
        <begin position="64"/>
        <end position="281"/>
    </location>
</feature>
<dbReference type="GO" id="GO:0042597">
    <property type="term" value="C:periplasmic space"/>
    <property type="evidence" value="ECO:0007669"/>
    <property type="project" value="UniProtKB-SubCell"/>
</dbReference>
<evidence type="ECO:0000313" key="5">
    <source>
        <dbReference type="EMBL" id="QKV20687.1"/>
    </source>
</evidence>
<dbReference type="KEGG" id="orm:HTY61_15010"/>
<dbReference type="Pfam" id="PF09084">
    <property type="entry name" value="NMT1"/>
    <property type="match status" value="1"/>
</dbReference>
<dbReference type="Gene3D" id="3.40.190.10">
    <property type="entry name" value="Periplasmic binding protein-like II"/>
    <property type="match status" value="2"/>
</dbReference>
<dbReference type="SUPFAM" id="SSF53850">
    <property type="entry name" value="Periplasmic binding protein-like II"/>
    <property type="match status" value="1"/>
</dbReference>
<evidence type="ECO:0000259" key="4">
    <source>
        <dbReference type="Pfam" id="PF09084"/>
    </source>
</evidence>
<evidence type="ECO:0000313" key="6">
    <source>
        <dbReference type="Proteomes" id="UP000509367"/>
    </source>
</evidence>
<proteinExistence type="inferred from homology"/>
<comment type="subcellular location">
    <subcellularLocation>
        <location evidence="1">Periplasm</location>
    </subcellularLocation>
</comment>
<reference evidence="5 6" key="1">
    <citation type="submission" date="2020-06" db="EMBL/GenBank/DDBJ databases">
        <title>Oricola thermophila sp. nov. isolated from a tidal sediments.</title>
        <authorList>
            <person name="Kwon K.K."/>
            <person name="Yang S.-H."/>
            <person name="Park M.-J."/>
        </authorList>
    </citation>
    <scope>NUCLEOTIDE SEQUENCE [LARGE SCALE GENOMIC DNA]</scope>
    <source>
        <strain evidence="5 6">MEBiC13590</strain>
    </source>
</reference>
<keyword evidence="6" id="KW-1185">Reference proteome</keyword>
<organism evidence="5 6">
    <name type="scientific">Oricola thermophila</name>
    <dbReference type="NCBI Taxonomy" id="2742145"/>
    <lineage>
        <taxon>Bacteria</taxon>
        <taxon>Pseudomonadati</taxon>
        <taxon>Pseudomonadota</taxon>
        <taxon>Alphaproteobacteria</taxon>
        <taxon>Hyphomicrobiales</taxon>
        <taxon>Ahrensiaceae</taxon>
        <taxon>Oricola</taxon>
    </lineage>
</organism>
<dbReference type="InterPro" id="IPR015168">
    <property type="entry name" value="SsuA/THI5"/>
</dbReference>